<evidence type="ECO:0000313" key="3">
    <source>
        <dbReference type="Proteomes" id="UP000324748"/>
    </source>
</evidence>
<gene>
    <name evidence="2" type="ORF">PGT21_003695</name>
</gene>
<protein>
    <submittedName>
        <fullName evidence="2">Uncharacterized protein</fullName>
    </submittedName>
</protein>
<accession>A0A5B0MRM5</accession>
<organism evidence="2 3">
    <name type="scientific">Puccinia graminis f. sp. tritici</name>
    <dbReference type="NCBI Taxonomy" id="56615"/>
    <lineage>
        <taxon>Eukaryota</taxon>
        <taxon>Fungi</taxon>
        <taxon>Dikarya</taxon>
        <taxon>Basidiomycota</taxon>
        <taxon>Pucciniomycotina</taxon>
        <taxon>Pucciniomycetes</taxon>
        <taxon>Pucciniales</taxon>
        <taxon>Pucciniaceae</taxon>
        <taxon>Puccinia</taxon>
    </lineage>
</organism>
<dbReference type="AlphaFoldDB" id="A0A5B0MRM5"/>
<proteinExistence type="predicted"/>
<dbReference type="Proteomes" id="UP000324748">
    <property type="component" value="Unassembled WGS sequence"/>
</dbReference>
<evidence type="ECO:0000313" key="2">
    <source>
        <dbReference type="EMBL" id="KAA1079202.1"/>
    </source>
</evidence>
<feature type="region of interest" description="Disordered" evidence="1">
    <location>
        <begin position="1"/>
        <end position="37"/>
    </location>
</feature>
<keyword evidence="3" id="KW-1185">Reference proteome</keyword>
<name>A0A5B0MRM5_PUCGR</name>
<feature type="compositionally biased region" description="Polar residues" evidence="1">
    <location>
        <begin position="12"/>
        <end position="34"/>
    </location>
</feature>
<reference evidence="2 3" key="1">
    <citation type="submission" date="2019-05" db="EMBL/GenBank/DDBJ databases">
        <title>Emergence of the Ug99 lineage of the wheat stem rust pathogen through somatic hybridization.</title>
        <authorList>
            <person name="Li F."/>
            <person name="Upadhyaya N.M."/>
            <person name="Sperschneider J."/>
            <person name="Matny O."/>
            <person name="Nguyen-Phuc H."/>
            <person name="Mago R."/>
            <person name="Raley C."/>
            <person name="Miller M.E."/>
            <person name="Silverstein K.A.T."/>
            <person name="Henningsen E."/>
            <person name="Hirsch C.D."/>
            <person name="Visser B."/>
            <person name="Pretorius Z.A."/>
            <person name="Steffenson B.J."/>
            <person name="Schwessinger B."/>
            <person name="Dodds P.N."/>
            <person name="Figueroa M."/>
        </authorList>
    </citation>
    <scope>NUCLEOTIDE SEQUENCE [LARGE SCALE GENOMIC DNA]</scope>
    <source>
        <strain evidence="2">21-0</strain>
    </source>
</reference>
<sequence length="135" mass="15310">MNELSEEVLLDSSRSPPQLRLGSQTLRPRQSYGQRGQPPFWDAPVHWILNCSSSFQHRPEKFELAGKMLRSCHSAVPCFARWQRRTEAGELVGNEPCHRLSTPHHQDVRGFRFVAKACVPGDGDEGRIGTQFDLV</sequence>
<evidence type="ECO:0000256" key="1">
    <source>
        <dbReference type="SAM" id="MobiDB-lite"/>
    </source>
</evidence>
<dbReference type="EMBL" id="VSWC01000132">
    <property type="protein sequence ID" value="KAA1079202.1"/>
    <property type="molecule type" value="Genomic_DNA"/>
</dbReference>
<comment type="caution">
    <text evidence="2">The sequence shown here is derived from an EMBL/GenBank/DDBJ whole genome shotgun (WGS) entry which is preliminary data.</text>
</comment>